<dbReference type="Proteomes" id="UP000050794">
    <property type="component" value="Unassembled WGS sequence"/>
</dbReference>
<name>A0A183TWV0_TOXCA</name>
<dbReference type="EMBL" id="UYWY01000399">
    <property type="protein sequence ID" value="VDM24752.1"/>
    <property type="molecule type" value="Genomic_DNA"/>
</dbReference>
<sequence length="219" mass="25315">MLLLLPRKQPNDWSSADLALLKNHTKAMKQCQRILLTLERKFNLDKSISPINYFAPYAQFLCALKNEEVSVLEIGANRTNSKLIKKVCEDYGPFDVVVDEVSHINRDTVTAFSLIWNCMKFESIYILEDKQSSQWRRTSSSVGSETNRTAINFFRSLIDEQNFAEIQKYGVPFESSSYAKELAGIYFHPDLIVIEKGNNMYPSSMQIVDDIRVPQHWLY</sequence>
<evidence type="ECO:0000313" key="3">
    <source>
        <dbReference type="WBParaSite" id="TCNE_0000071901-mRNA-1"/>
    </source>
</evidence>
<keyword evidence="2" id="KW-1185">Reference proteome</keyword>
<proteinExistence type="predicted"/>
<dbReference type="WBParaSite" id="TCNE_0000071901-mRNA-1">
    <property type="protein sequence ID" value="TCNE_0000071901-mRNA-1"/>
    <property type="gene ID" value="TCNE_0000071901"/>
</dbReference>
<gene>
    <name evidence="1" type="ORF">TCNE_LOCUS720</name>
</gene>
<evidence type="ECO:0000313" key="1">
    <source>
        <dbReference type="EMBL" id="VDM24752.1"/>
    </source>
</evidence>
<organism evidence="2 3">
    <name type="scientific">Toxocara canis</name>
    <name type="common">Canine roundworm</name>
    <dbReference type="NCBI Taxonomy" id="6265"/>
    <lineage>
        <taxon>Eukaryota</taxon>
        <taxon>Metazoa</taxon>
        <taxon>Ecdysozoa</taxon>
        <taxon>Nematoda</taxon>
        <taxon>Chromadorea</taxon>
        <taxon>Rhabditida</taxon>
        <taxon>Spirurina</taxon>
        <taxon>Ascaridomorpha</taxon>
        <taxon>Ascaridoidea</taxon>
        <taxon>Toxocaridae</taxon>
        <taxon>Toxocara</taxon>
    </lineage>
</organism>
<reference evidence="3" key="1">
    <citation type="submission" date="2016-06" db="UniProtKB">
        <authorList>
            <consortium name="WormBaseParasite"/>
        </authorList>
    </citation>
    <scope>IDENTIFICATION</scope>
</reference>
<dbReference type="Gene3D" id="3.40.50.150">
    <property type="entry name" value="Vaccinia Virus protein VP39"/>
    <property type="match status" value="1"/>
</dbReference>
<dbReference type="AlphaFoldDB" id="A0A183TWV0"/>
<dbReference type="InterPro" id="IPR029063">
    <property type="entry name" value="SAM-dependent_MTases_sf"/>
</dbReference>
<accession>A0A183TWV0</accession>
<evidence type="ECO:0000313" key="2">
    <source>
        <dbReference type="Proteomes" id="UP000050794"/>
    </source>
</evidence>
<protein>
    <submittedName>
        <fullName evidence="3">SAM-dependent methyltransferase</fullName>
    </submittedName>
</protein>
<reference evidence="1 2" key="2">
    <citation type="submission" date="2018-11" db="EMBL/GenBank/DDBJ databases">
        <authorList>
            <consortium name="Pathogen Informatics"/>
        </authorList>
    </citation>
    <scope>NUCLEOTIDE SEQUENCE [LARGE SCALE GENOMIC DNA]</scope>
</reference>